<dbReference type="PANTHER" id="PTHR43581">
    <property type="entry name" value="ATP/GTP PHOSPHATASE"/>
    <property type="match status" value="1"/>
</dbReference>
<proteinExistence type="predicted"/>
<organism evidence="2 3">
    <name type="scientific">Photobacterium kishitanii</name>
    <dbReference type="NCBI Taxonomy" id="318456"/>
    <lineage>
        <taxon>Bacteria</taxon>
        <taxon>Pseudomonadati</taxon>
        <taxon>Pseudomonadota</taxon>
        <taxon>Gammaproteobacteria</taxon>
        <taxon>Vibrionales</taxon>
        <taxon>Vibrionaceae</taxon>
        <taxon>Photobacterium</taxon>
    </lineage>
</organism>
<evidence type="ECO:0000259" key="1">
    <source>
        <dbReference type="SMART" id="SM00382"/>
    </source>
</evidence>
<dbReference type="CDD" id="cd00267">
    <property type="entry name" value="ABC_ATPase"/>
    <property type="match status" value="1"/>
</dbReference>
<dbReference type="InterPro" id="IPR003593">
    <property type="entry name" value="AAA+_ATPase"/>
</dbReference>
<dbReference type="InterPro" id="IPR038729">
    <property type="entry name" value="Rad50/SbcC_AAA"/>
</dbReference>
<dbReference type="InterPro" id="IPR051396">
    <property type="entry name" value="Bact_Antivir_Def_Nuclease"/>
</dbReference>
<dbReference type="GO" id="GO:0016887">
    <property type="term" value="F:ATP hydrolysis activity"/>
    <property type="evidence" value="ECO:0007669"/>
    <property type="project" value="InterPro"/>
</dbReference>
<dbReference type="Pfam" id="PF13304">
    <property type="entry name" value="AAA_21"/>
    <property type="match status" value="1"/>
</dbReference>
<feature type="domain" description="AAA+ ATPase" evidence="1">
    <location>
        <begin position="30"/>
        <end position="189"/>
    </location>
</feature>
<accession>A0A2T3KMH0</accession>
<dbReference type="SUPFAM" id="SSF52540">
    <property type="entry name" value="P-loop containing nucleoside triphosphate hydrolases"/>
    <property type="match status" value="1"/>
</dbReference>
<evidence type="ECO:0000313" key="2">
    <source>
        <dbReference type="EMBL" id="PSV00945.1"/>
    </source>
</evidence>
<dbReference type="SMART" id="SM00382">
    <property type="entry name" value="AAA"/>
    <property type="match status" value="1"/>
</dbReference>
<dbReference type="PANTHER" id="PTHR43581:SF4">
    <property type="entry name" value="ATP_GTP PHOSPHATASE"/>
    <property type="match status" value="1"/>
</dbReference>
<dbReference type="Proteomes" id="UP000241426">
    <property type="component" value="Unassembled WGS sequence"/>
</dbReference>
<dbReference type="GO" id="GO:0006302">
    <property type="term" value="P:double-strand break repair"/>
    <property type="evidence" value="ECO:0007669"/>
    <property type="project" value="InterPro"/>
</dbReference>
<evidence type="ECO:0000313" key="3">
    <source>
        <dbReference type="Proteomes" id="UP000241426"/>
    </source>
</evidence>
<comment type="caution">
    <text evidence="2">The sequence shown here is derived from an EMBL/GenBank/DDBJ whole genome shotgun (WGS) entry which is preliminary data.</text>
</comment>
<dbReference type="EMBL" id="PYNF01000002">
    <property type="protein sequence ID" value="PSV00945.1"/>
    <property type="molecule type" value="Genomic_DNA"/>
</dbReference>
<reference evidence="2 3" key="1">
    <citation type="submission" date="2018-01" db="EMBL/GenBank/DDBJ databases">
        <title>Whole genome sequencing of Histamine producing bacteria.</title>
        <authorList>
            <person name="Butler K."/>
        </authorList>
    </citation>
    <scope>NUCLEOTIDE SEQUENCE [LARGE SCALE GENOMIC DNA]</scope>
    <source>
        <strain evidence="2 3">FS-7.2</strain>
    </source>
</reference>
<protein>
    <recommendedName>
        <fullName evidence="1">AAA+ ATPase domain-containing protein</fullName>
    </recommendedName>
</protein>
<dbReference type="AlphaFoldDB" id="A0A2T3KMH0"/>
<gene>
    <name evidence="2" type="ORF">C9J27_02665</name>
</gene>
<name>A0A2T3KMH0_9GAMM</name>
<dbReference type="InterPro" id="IPR003959">
    <property type="entry name" value="ATPase_AAA_core"/>
</dbReference>
<sequence length="219" mass="24828">MGFDVNLPLREVLFVKDFRGFRSGDRFQFKKQVTLLSGDNGAGKSTLISEIRTLFKSYGSFHPSIHIKAKPNNKISGKCEYIDLAGGLLKSQSYFSDDSELQIHCLYKSFGESALMQLLSLLKNFDGAFLIIDEPERGMSSAKQFIIAKLLKKWVISHPDVQVLIVTHSFEIMDEFFNFDSEISELKVLPGFVSMSPTQLRNSYRAFSLTLWKSAKDEC</sequence>
<dbReference type="GO" id="GO:0005524">
    <property type="term" value="F:ATP binding"/>
    <property type="evidence" value="ECO:0007669"/>
    <property type="project" value="InterPro"/>
</dbReference>
<dbReference type="Gene3D" id="3.40.50.300">
    <property type="entry name" value="P-loop containing nucleotide triphosphate hydrolases"/>
    <property type="match status" value="2"/>
</dbReference>
<dbReference type="Pfam" id="PF13476">
    <property type="entry name" value="AAA_23"/>
    <property type="match status" value="1"/>
</dbReference>
<dbReference type="InterPro" id="IPR027417">
    <property type="entry name" value="P-loop_NTPase"/>
</dbReference>